<dbReference type="SUPFAM" id="SSF81383">
    <property type="entry name" value="F-box domain"/>
    <property type="match status" value="1"/>
</dbReference>
<keyword evidence="3" id="KW-1185">Reference proteome</keyword>
<dbReference type="InterPro" id="IPR053197">
    <property type="entry name" value="F-box_SCFL_complex_component"/>
</dbReference>
<sequence length="484" mass="54558">MAASPVADSSSTLALQQLLPAAEAKGQLDHYQVENHLDARDLFDGMDKKMKASAAGGEDRISDLSDVLLHHVLSLLPVDEAVRTSVLARRWRGLWKGVPVLRLVGPKKRFPTAEDFDRFVNRLISVRGDLPLVSCEVAAYLTWDDYAGEPEEPEPNIYFDSWIQYALACKVKMLKVVGDLVGSETELIVPLVSQHLTSLDVHYVCLEKDTVDFSSCPVLEDLKMQECGLWVRSMSFPSLKRLYLVECNFPEDHRVRISAPGVVSLRLHVGRGKTPLLESMPLLETTCIELSYQCKDQCRGCGGDASCEGCHGYPDGSYRSVLLNSLSNAVNLELKDEPKVYIYKRDLECCPIFGRLKTLLVDMWCRAIDLHALVRILQHTPILEKLTLQLRSDENFLNAGRGERKHARIEQTFACTHLKEVNIECEEKLRVKDKVRQIVKIFRKSGILTEKISFKKIPRPEGCYHFEVVSPRAFDDNWSGSGGE</sequence>
<evidence type="ECO:0000313" key="3">
    <source>
        <dbReference type="Proteomes" id="UP001497457"/>
    </source>
</evidence>
<protein>
    <recommendedName>
        <fullName evidence="1">F-box domain-containing protein</fullName>
    </recommendedName>
</protein>
<dbReference type="InterPro" id="IPR036047">
    <property type="entry name" value="F-box-like_dom_sf"/>
</dbReference>
<proteinExistence type="predicted"/>
<evidence type="ECO:0000313" key="2">
    <source>
        <dbReference type="EMBL" id="CAL4992661.1"/>
    </source>
</evidence>
<dbReference type="PANTHER" id="PTHR34223">
    <property type="entry name" value="OS11G0201299 PROTEIN"/>
    <property type="match status" value="1"/>
</dbReference>
<feature type="domain" description="F-box" evidence="1">
    <location>
        <begin position="61"/>
        <end position="101"/>
    </location>
</feature>
<gene>
    <name evidence="2" type="ORF">URODEC1_LOCUS61206</name>
</gene>
<dbReference type="Pfam" id="PF00646">
    <property type="entry name" value="F-box"/>
    <property type="match status" value="1"/>
</dbReference>
<dbReference type="InterPro" id="IPR001810">
    <property type="entry name" value="F-box_dom"/>
</dbReference>
<dbReference type="SUPFAM" id="SSF52047">
    <property type="entry name" value="RNI-like"/>
    <property type="match status" value="1"/>
</dbReference>
<reference evidence="2" key="1">
    <citation type="submission" date="2024-10" db="EMBL/GenBank/DDBJ databases">
        <authorList>
            <person name="Ryan C."/>
        </authorList>
    </citation>
    <scope>NUCLEOTIDE SEQUENCE [LARGE SCALE GENOMIC DNA]</scope>
</reference>
<dbReference type="PANTHER" id="PTHR34223:SF11">
    <property type="entry name" value="F-BOX DOMAIN-CONTAINING PROTEIN"/>
    <property type="match status" value="1"/>
</dbReference>
<evidence type="ECO:0000259" key="1">
    <source>
        <dbReference type="Pfam" id="PF00646"/>
    </source>
</evidence>
<dbReference type="EMBL" id="OZ075134">
    <property type="protein sequence ID" value="CAL4992661.1"/>
    <property type="molecule type" value="Genomic_DNA"/>
</dbReference>
<dbReference type="Proteomes" id="UP001497457">
    <property type="component" value="Chromosome 24b"/>
</dbReference>
<organism evidence="2 3">
    <name type="scientific">Urochloa decumbens</name>
    <dbReference type="NCBI Taxonomy" id="240449"/>
    <lineage>
        <taxon>Eukaryota</taxon>
        <taxon>Viridiplantae</taxon>
        <taxon>Streptophyta</taxon>
        <taxon>Embryophyta</taxon>
        <taxon>Tracheophyta</taxon>
        <taxon>Spermatophyta</taxon>
        <taxon>Magnoliopsida</taxon>
        <taxon>Liliopsida</taxon>
        <taxon>Poales</taxon>
        <taxon>Poaceae</taxon>
        <taxon>PACMAD clade</taxon>
        <taxon>Panicoideae</taxon>
        <taxon>Panicodae</taxon>
        <taxon>Paniceae</taxon>
        <taxon>Melinidinae</taxon>
        <taxon>Urochloa</taxon>
    </lineage>
</organism>
<accession>A0ABC9B268</accession>
<name>A0ABC9B268_9POAL</name>
<dbReference type="AlphaFoldDB" id="A0ABC9B268"/>